<dbReference type="AlphaFoldDB" id="A0A9X4RIM0"/>
<sequence>MTGPADVTVLLSCGHERGELAPGAGPCVPAGRRLAGAVEEALHRGNGPVCVVPMTLGRDPRLIAESARTLRWATGRWPGRVTLAESFGSTGHLIGWLRTAALRVWSGVPDGGEPQPRALLITAPAADPFDDAELFRIARLVRQFGRHRWVEVAFTGGDPDIAEGVDRCLRLGAEWVSAVSAAFGPALTGDLAARPDVDDGGALLTEPAVRRVIDARVAVALDRLDHGDNGIGAGLDAEHGHGYAHSHGPGEHEQDVPGPDVPGPDVHGHNGHHHHHHTHAHHH</sequence>
<evidence type="ECO:0000313" key="3">
    <source>
        <dbReference type="Proteomes" id="UP001152755"/>
    </source>
</evidence>
<accession>A0A9X4RIM0</accession>
<feature type="region of interest" description="Disordered" evidence="1">
    <location>
        <begin position="232"/>
        <end position="283"/>
    </location>
</feature>
<name>A0A9X4RIM0_9ACTN</name>
<evidence type="ECO:0000313" key="2">
    <source>
        <dbReference type="EMBL" id="MDG3016251.1"/>
    </source>
</evidence>
<evidence type="ECO:0000256" key="1">
    <source>
        <dbReference type="SAM" id="MobiDB-lite"/>
    </source>
</evidence>
<dbReference type="RefSeq" id="WP_277831529.1">
    <property type="nucleotide sequence ID" value="NZ_JAAIVF010000002.1"/>
</dbReference>
<dbReference type="EMBL" id="JANRHA010000012">
    <property type="protein sequence ID" value="MDG3016251.1"/>
    <property type="molecule type" value="Genomic_DNA"/>
</dbReference>
<comment type="caution">
    <text evidence="2">The sequence shown here is derived from an EMBL/GenBank/DDBJ whole genome shotgun (WGS) entry which is preliminary data.</text>
</comment>
<evidence type="ECO:0008006" key="4">
    <source>
        <dbReference type="Google" id="ProtNLM"/>
    </source>
</evidence>
<feature type="compositionally biased region" description="Basic residues" evidence="1">
    <location>
        <begin position="269"/>
        <end position="283"/>
    </location>
</feature>
<keyword evidence="3" id="KW-1185">Reference proteome</keyword>
<organism evidence="2 3">
    <name type="scientific">Speluncibacter jeojiensis</name>
    <dbReference type="NCBI Taxonomy" id="2710754"/>
    <lineage>
        <taxon>Bacteria</taxon>
        <taxon>Bacillati</taxon>
        <taxon>Actinomycetota</taxon>
        <taxon>Actinomycetes</taxon>
        <taxon>Mycobacteriales</taxon>
        <taxon>Speluncibacteraceae</taxon>
        <taxon>Speluncibacter</taxon>
    </lineage>
</organism>
<protein>
    <recommendedName>
        <fullName evidence="4">Cobalamin biosynthesis protein CbiX</fullName>
    </recommendedName>
</protein>
<reference evidence="2" key="1">
    <citation type="submission" date="2022-08" db="EMBL/GenBank/DDBJ databases">
        <title>Genome analysis of Corynebacteriales strain.</title>
        <authorList>
            <person name="Lee S.D."/>
        </authorList>
    </citation>
    <scope>NUCLEOTIDE SEQUENCE</scope>
    <source>
        <strain evidence="2">D3-21</strain>
    </source>
</reference>
<proteinExistence type="predicted"/>
<gene>
    <name evidence="2" type="ORF">NVS88_16980</name>
</gene>
<dbReference type="Proteomes" id="UP001152755">
    <property type="component" value="Unassembled WGS sequence"/>
</dbReference>